<dbReference type="InterPro" id="IPR007612">
    <property type="entry name" value="LOR"/>
</dbReference>
<protein>
    <submittedName>
        <fullName evidence="3">Protein LURP-one-related 15</fullName>
    </submittedName>
</protein>
<accession>A0AAV9C6D5</accession>
<evidence type="ECO:0000256" key="1">
    <source>
        <dbReference type="ARBA" id="ARBA00005437"/>
    </source>
</evidence>
<reference evidence="3" key="1">
    <citation type="journal article" date="2023" name="Nat. Commun.">
        <title>Diploid and tetraploid genomes of Acorus and the evolution of monocots.</title>
        <authorList>
            <person name="Ma L."/>
            <person name="Liu K.W."/>
            <person name="Li Z."/>
            <person name="Hsiao Y.Y."/>
            <person name="Qi Y."/>
            <person name="Fu T."/>
            <person name="Tang G.D."/>
            <person name="Zhang D."/>
            <person name="Sun W.H."/>
            <person name="Liu D.K."/>
            <person name="Li Y."/>
            <person name="Chen G.Z."/>
            <person name="Liu X.D."/>
            <person name="Liao X.Y."/>
            <person name="Jiang Y.T."/>
            <person name="Yu X."/>
            <person name="Hao Y."/>
            <person name="Huang J."/>
            <person name="Zhao X.W."/>
            <person name="Ke S."/>
            <person name="Chen Y.Y."/>
            <person name="Wu W.L."/>
            <person name="Hsu J.L."/>
            <person name="Lin Y.F."/>
            <person name="Huang M.D."/>
            <person name="Li C.Y."/>
            <person name="Huang L."/>
            <person name="Wang Z.W."/>
            <person name="Zhao X."/>
            <person name="Zhong W.Y."/>
            <person name="Peng D.H."/>
            <person name="Ahmad S."/>
            <person name="Lan S."/>
            <person name="Zhang J.S."/>
            <person name="Tsai W.C."/>
            <person name="Van de Peer Y."/>
            <person name="Liu Z.J."/>
        </authorList>
    </citation>
    <scope>NUCLEOTIDE SEQUENCE</scope>
    <source>
        <strain evidence="3">CP</strain>
    </source>
</reference>
<keyword evidence="2" id="KW-1133">Transmembrane helix</keyword>
<dbReference type="SUPFAM" id="SSF54518">
    <property type="entry name" value="Tubby C-terminal domain-like"/>
    <property type="match status" value="1"/>
</dbReference>
<dbReference type="Pfam" id="PF04525">
    <property type="entry name" value="LOR"/>
    <property type="match status" value="1"/>
</dbReference>
<dbReference type="InterPro" id="IPR025659">
    <property type="entry name" value="Tubby-like_C"/>
</dbReference>
<sequence>MEDPPPAVVSAYVPVLGPQFCSPNHVDLTVTKSPISLSGGDFVVTDSDGGVVFKVQGRAMRVRDRRVLVDAVGNPILTMKEKLRSLHKRWQVYRGDSTESKELLFSVKRSSFLQVLTELHVFMAQHSREDVCDFKVFGNYSDRMCTVSLANSSAAIAQMSRKYTVTNLLLHKDTFKVTVFPNVDCAFIIALIVILDVITKK</sequence>
<evidence type="ECO:0000313" key="4">
    <source>
        <dbReference type="Proteomes" id="UP001180020"/>
    </source>
</evidence>
<comment type="similarity">
    <text evidence="1">Belongs to the LOR family.</text>
</comment>
<gene>
    <name evidence="3" type="ORF">QJS10_CPB21g01516</name>
</gene>
<proteinExistence type="inferred from homology"/>
<dbReference type="PANTHER" id="PTHR31087:SF58">
    <property type="entry name" value="OS07G0230700 PROTEIN"/>
    <property type="match status" value="1"/>
</dbReference>
<dbReference type="Gene3D" id="2.40.160.200">
    <property type="entry name" value="LURP1-related"/>
    <property type="match status" value="1"/>
</dbReference>
<name>A0AAV9C6D5_ACOCL</name>
<keyword evidence="4" id="KW-1185">Reference proteome</keyword>
<dbReference type="EMBL" id="JAUJYO010000021">
    <property type="protein sequence ID" value="KAK1284331.1"/>
    <property type="molecule type" value="Genomic_DNA"/>
</dbReference>
<dbReference type="PANTHER" id="PTHR31087">
    <property type="match status" value="1"/>
</dbReference>
<dbReference type="Proteomes" id="UP001180020">
    <property type="component" value="Unassembled WGS sequence"/>
</dbReference>
<evidence type="ECO:0000313" key="3">
    <source>
        <dbReference type="EMBL" id="KAK1284331.1"/>
    </source>
</evidence>
<organism evidence="3 4">
    <name type="scientific">Acorus calamus</name>
    <name type="common">Sweet flag</name>
    <dbReference type="NCBI Taxonomy" id="4465"/>
    <lineage>
        <taxon>Eukaryota</taxon>
        <taxon>Viridiplantae</taxon>
        <taxon>Streptophyta</taxon>
        <taxon>Embryophyta</taxon>
        <taxon>Tracheophyta</taxon>
        <taxon>Spermatophyta</taxon>
        <taxon>Magnoliopsida</taxon>
        <taxon>Liliopsida</taxon>
        <taxon>Acoraceae</taxon>
        <taxon>Acorus</taxon>
    </lineage>
</organism>
<feature type="transmembrane region" description="Helical" evidence="2">
    <location>
        <begin position="179"/>
        <end position="198"/>
    </location>
</feature>
<keyword evidence="2" id="KW-0812">Transmembrane</keyword>
<dbReference type="InterPro" id="IPR038595">
    <property type="entry name" value="LOR_sf"/>
</dbReference>
<evidence type="ECO:0000256" key="2">
    <source>
        <dbReference type="SAM" id="Phobius"/>
    </source>
</evidence>
<comment type="caution">
    <text evidence="3">The sequence shown here is derived from an EMBL/GenBank/DDBJ whole genome shotgun (WGS) entry which is preliminary data.</text>
</comment>
<keyword evidence="2" id="KW-0472">Membrane</keyword>
<reference evidence="3" key="2">
    <citation type="submission" date="2023-06" db="EMBL/GenBank/DDBJ databases">
        <authorList>
            <person name="Ma L."/>
            <person name="Liu K.-W."/>
            <person name="Li Z."/>
            <person name="Hsiao Y.-Y."/>
            <person name="Qi Y."/>
            <person name="Fu T."/>
            <person name="Tang G."/>
            <person name="Zhang D."/>
            <person name="Sun W.-H."/>
            <person name="Liu D.-K."/>
            <person name="Li Y."/>
            <person name="Chen G.-Z."/>
            <person name="Liu X.-D."/>
            <person name="Liao X.-Y."/>
            <person name="Jiang Y.-T."/>
            <person name="Yu X."/>
            <person name="Hao Y."/>
            <person name="Huang J."/>
            <person name="Zhao X.-W."/>
            <person name="Ke S."/>
            <person name="Chen Y.-Y."/>
            <person name="Wu W.-L."/>
            <person name="Hsu J.-L."/>
            <person name="Lin Y.-F."/>
            <person name="Huang M.-D."/>
            <person name="Li C.-Y."/>
            <person name="Huang L."/>
            <person name="Wang Z.-W."/>
            <person name="Zhao X."/>
            <person name="Zhong W.-Y."/>
            <person name="Peng D.-H."/>
            <person name="Ahmad S."/>
            <person name="Lan S."/>
            <person name="Zhang J.-S."/>
            <person name="Tsai W.-C."/>
            <person name="Van De Peer Y."/>
            <person name="Liu Z.-J."/>
        </authorList>
    </citation>
    <scope>NUCLEOTIDE SEQUENCE</scope>
    <source>
        <strain evidence="3">CP</strain>
        <tissue evidence="3">Leaves</tissue>
    </source>
</reference>
<dbReference type="AlphaFoldDB" id="A0AAV9C6D5"/>